<evidence type="ECO:0000313" key="3">
    <source>
        <dbReference type="Proteomes" id="UP000712600"/>
    </source>
</evidence>
<reference evidence="2" key="1">
    <citation type="submission" date="2019-12" db="EMBL/GenBank/DDBJ databases">
        <title>Genome sequencing and annotation of Brassica cretica.</title>
        <authorList>
            <person name="Studholme D.J."/>
            <person name="Sarris P."/>
        </authorList>
    </citation>
    <scope>NUCLEOTIDE SEQUENCE</scope>
    <source>
        <strain evidence="2">PFS-109/04</strain>
        <tissue evidence="2">Leaf</tissue>
    </source>
</reference>
<evidence type="ECO:0000313" key="2">
    <source>
        <dbReference type="EMBL" id="KAF3584343.1"/>
    </source>
</evidence>
<name>A0A8S9RV13_BRACR</name>
<dbReference type="Proteomes" id="UP000712600">
    <property type="component" value="Unassembled WGS sequence"/>
</dbReference>
<comment type="caution">
    <text evidence="2">The sequence shown here is derived from an EMBL/GenBank/DDBJ whole genome shotgun (WGS) entry which is preliminary data.</text>
</comment>
<gene>
    <name evidence="2" type="ORF">F2Q69_00030086</name>
</gene>
<protein>
    <submittedName>
        <fullName evidence="2">Uncharacterized protein</fullName>
    </submittedName>
</protein>
<dbReference type="AlphaFoldDB" id="A0A8S9RV13"/>
<organism evidence="2 3">
    <name type="scientific">Brassica cretica</name>
    <name type="common">Mustard</name>
    <dbReference type="NCBI Taxonomy" id="69181"/>
    <lineage>
        <taxon>Eukaryota</taxon>
        <taxon>Viridiplantae</taxon>
        <taxon>Streptophyta</taxon>
        <taxon>Embryophyta</taxon>
        <taxon>Tracheophyta</taxon>
        <taxon>Spermatophyta</taxon>
        <taxon>Magnoliopsida</taxon>
        <taxon>eudicotyledons</taxon>
        <taxon>Gunneridae</taxon>
        <taxon>Pentapetalae</taxon>
        <taxon>rosids</taxon>
        <taxon>malvids</taxon>
        <taxon>Brassicales</taxon>
        <taxon>Brassicaceae</taxon>
        <taxon>Brassiceae</taxon>
        <taxon>Brassica</taxon>
    </lineage>
</organism>
<feature type="compositionally biased region" description="Low complexity" evidence="1">
    <location>
        <begin position="51"/>
        <end position="60"/>
    </location>
</feature>
<feature type="region of interest" description="Disordered" evidence="1">
    <location>
        <begin position="48"/>
        <end position="74"/>
    </location>
</feature>
<evidence type="ECO:0000256" key="1">
    <source>
        <dbReference type="SAM" id="MobiDB-lite"/>
    </source>
</evidence>
<proteinExistence type="predicted"/>
<accession>A0A8S9RV13</accession>
<dbReference type="EMBL" id="QGKX02000088">
    <property type="protein sequence ID" value="KAF3584343.1"/>
    <property type="molecule type" value="Genomic_DNA"/>
</dbReference>
<sequence>MQLCGCRTCGCKYVDAELVDAETRGYNSMYGTEWVQQSSDCEADLKLNGLGDTQTPTQTDDGPDMTFSAETNQDKNPLCLSRSSITRSQTRRLRKSIAALVYSEPDLNQVGNQFKEPNQIFTYSVVGLT</sequence>